<dbReference type="InterPro" id="IPR004307">
    <property type="entry name" value="TspO_MBR"/>
</dbReference>
<evidence type="ECO:0000313" key="8">
    <source>
        <dbReference type="EMBL" id="ELY41321.1"/>
    </source>
</evidence>
<gene>
    <name evidence="8" type="ORF">C497_01125</name>
</gene>
<dbReference type="GO" id="GO:0016020">
    <property type="term" value="C:membrane"/>
    <property type="evidence" value="ECO:0007669"/>
    <property type="project" value="UniProtKB-SubCell"/>
</dbReference>
<evidence type="ECO:0000256" key="3">
    <source>
        <dbReference type="ARBA" id="ARBA00022692"/>
    </source>
</evidence>
<dbReference type="Pfam" id="PF03073">
    <property type="entry name" value="TspO_MBR"/>
    <property type="match status" value="1"/>
</dbReference>
<comment type="caution">
    <text evidence="8">The sequence shown here is derived from an EMBL/GenBank/DDBJ whole genome shotgun (WGS) entry which is preliminary data.</text>
</comment>
<comment type="similarity">
    <text evidence="2">Belongs to the TspO/BZRP family.</text>
</comment>
<keyword evidence="5 7" id="KW-0472">Membrane</keyword>
<sequence length="146" mass="16610">MAIGFCELAGIVPGALTAEDIAVLTESDAVEPSLSPPGWVVPLVWNVLYALMGVALYLVWRDARRTPAGKIGRRVFRRSARPQQRVVVRRLRLSGNRWTRVSRWFRDVRSLGDRGRYDTTRVRPRQSPRSSPPRALPRVDLVRYCS</sequence>
<evidence type="ECO:0000256" key="6">
    <source>
        <dbReference type="SAM" id="MobiDB-lite"/>
    </source>
</evidence>
<evidence type="ECO:0000256" key="7">
    <source>
        <dbReference type="SAM" id="Phobius"/>
    </source>
</evidence>
<protein>
    <submittedName>
        <fullName evidence="8">Uncharacterized protein</fullName>
    </submittedName>
</protein>
<keyword evidence="3 7" id="KW-0812">Transmembrane</keyword>
<evidence type="ECO:0000256" key="4">
    <source>
        <dbReference type="ARBA" id="ARBA00022989"/>
    </source>
</evidence>
<keyword evidence="4 7" id="KW-1133">Transmembrane helix</keyword>
<dbReference type="Gene3D" id="1.20.1260.100">
    <property type="entry name" value="TspO/MBR protein"/>
    <property type="match status" value="1"/>
</dbReference>
<name>L9VWC2_HALJB</name>
<dbReference type="Proteomes" id="UP000011645">
    <property type="component" value="Unassembled WGS sequence"/>
</dbReference>
<evidence type="ECO:0000256" key="2">
    <source>
        <dbReference type="ARBA" id="ARBA00007524"/>
    </source>
</evidence>
<organism evidence="8 9">
    <name type="scientific">Halalkalicoccus jeotgali (strain DSM 18796 / CECT 7217 / JCM 14584 / KCTC 4019 / B3)</name>
    <dbReference type="NCBI Taxonomy" id="795797"/>
    <lineage>
        <taxon>Archaea</taxon>
        <taxon>Methanobacteriati</taxon>
        <taxon>Methanobacteriota</taxon>
        <taxon>Stenosarchaea group</taxon>
        <taxon>Halobacteria</taxon>
        <taxon>Halobacteriales</taxon>
        <taxon>Halococcaceae</taxon>
        <taxon>Halalkalicoccus</taxon>
    </lineage>
</organism>
<comment type="subcellular location">
    <subcellularLocation>
        <location evidence="1">Membrane</location>
        <topology evidence="1">Multi-pass membrane protein</topology>
    </subcellularLocation>
</comment>
<evidence type="ECO:0000313" key="9">
    <source>
        <dbReference type="Proteomes" id="UP000011645"/>
    </source>
</evidence>
<evidence type="ECO:0000256" key="5">
    <source>
        <dbReference type="ARBA" id="ARBA00023136"/>
    </source>
</evidence>
<reference evidence="8 9" key="1">
    <citation type="journal article" date="2014" name="PLoS Genet.">
        <title>Phylogenetically driven sequencing of extremely halophilic archaea reveals strategies for static and dynamic osmo-response.</title>
        <authorList>
            <person name="Becker E.A."/>
            <person name="Seitzer P.M."/>
            <person name="Tritt A."/>
            <person name="Larsen D."/>
            <person name="Krusor M."/>
            <person name="Yao A.I."/>
            <person name="Wu D."/>
            <person name="Madern D."/>
            <person name="Eisen J.A."/>
            <person name="Darling A.E."/>
            <person name="Facciotti M.T."/>
        </authorList>
    </citation>
    <scope>NUCLEOTIDE SEQUENCE [LARGE SCALE GENOMIC DNA]</scope>
    <source>
        <strain evidence="9">DSM 18796 / CECT 7217 / JCM 14584 / KCTC 4019 / B3</strain>
    </source>
</reference>
<dbReference type="InterPro" id="IPR038330">
    <property type="entry name" value="TspO/MBR-related_sf"/>
</dbReference>
<dbReference type="CDD" id="cd15904">
    <property type="entry name" value="TSPO_MBR"/>
    <property type="match status" value="1"/>
</dbReference>
<dbReference type="EMBL" id="AOHV01000005">
    <property type="protein sequence ID" value="ELY41321.1"/>
    <property type="molecule type" value="Genomic_DNA"/>
</dbReference>
<feature type="region of interest" description="Disordered" evidence="6">
    <location>
        <begin position="116"/>
        <end position="135"/>
    </location>
</feature>
<dbReference type="AlphaFoldDB" id="L9VWC2"/>
<evidence type="ECO:0000256" key="1">
    <source>
        <dbReference type="ARBA" id="ARBA00004141"/>
    </source>
</evidence>
<proteinExistence type="inferred from homology"/>
<accession>L9VWC2</accession>
<keyword evidence="9" id="KW-1185">Reference proteome</keyword>
<feature type="transmembrane region" description="Helical" evidence="7">
    <location>
        <begin position="39"/>
        <end position="60"/>
    </location>
</feature>